<dbReference type="AlphaFoldDB" id="C4JAI8"/>
<feature type="compositionally biased region" description="Basic and acidic residues" evidence="1">
    <location>
        <begin position="72"/>
        <end position="86"/>
    </location>
</feature>
<feature type="compositionally biased region" description="Basic and acidic residues" evidence="1">
    <location>
        <begin position="144"/>
        <end position="173"/>
    </location>
</feature>
<feature type="region of interest" description="Disordered" evidence="1">
    <location>
        <begin position="55"/>
        <end position="227"/>
    </location>
</feature>
<feature type="compositionally biased region" description="Basic and acidic residues" evidence="1">
    <location>
        <begin position="98"/>
        <end position="109"/>
    </location>
</feature>
<protein>
    <submittedName>
        <fullName evidence="2">Uncharacterized protein</fullName>
    </submittedName>
</protein>
<feature type="compositionally biased region" description="Basic residues" evidence="1">
    <location>
        <begin position="213"/>
        <end position="222"/>
    </location>
</feature>
<name>C4JAI8_MAIZE</name>
<evidence type="ECO:0000313" key="2">
    <source>
        <dbReference type="EMBL" id="ACR38188.1"/>
    </source>
</evidence>
<sequence>MSRFTVVSLWHSLAASVMRRRRQRRPGVWLRRALVALGEEPERIDLLDEVGDAGPAAEAESNHQHPRHHERVQHEHPRPARQEGRRLLRCVQSGGRGAVREHVGEGRDDVDGEADEERADGGVDGPEEGEDDGEEPDGDDDGEADQRAEEDAPGDVHPHRLLPHEVERRAREAEGDELVDQHQHHRRVAPRRPRQQREGVGVRQQLVAERPVHGRRRRKRQREHVQRRQQVDVLELARLPHRVHDLHSDRVAAEGVEDVGGAGEVGHELAGARVGDAWDLAVDGRGDGEVPGGVGGHAEAEEGPDAVVVVRGDEDGGGAAGAEDVRPRPLVQPVVDVVDVACAGDQLDDRAEEQERAVERQPGRLPVRAQEPVQNFEPLDDVVPEADALLLLPGAVLDVEHADEVGGPAAHEAVPDLQQHAGEHAQLRERVRQRQQHLRHLVGGAAEPGVPDGAAVPQQALHADLAAVALLLSVVAHGAHLLALAVADDVRHDGVLRLLARRHPRKSQLNPKRRKLVLLQRSTRTTRA</sequence>
<reference evidence="2" key="2">
    <citation type="submission" date="2012-06" db="EMBL/GenBank/DDBJ databases">
        <authorList>
            <person name="Yu Y."/>
            <person name="Currie J."/>
            <person name="Lomeli R."/>
            <person name="Angelova A."/>
            <person name="Collura K."/>
            <person name="Wissotski M."/>
            <person name="Campos D."/>
            <person name="Kudrna D."/>
            <person name="Golser W."/>
            <person name="Ashely E."/>
            <person name="Descour A."/>
            <person name="Fernandes J."/>
            <person name="Soderlund C."/>
            <person name="Walbot V."/>
        </authorList>
    </citation>
    <scope>NUCLEOTIDE SEQUENCE</scope>
    <source>
        <strain evidence="2">B73</strain>
    </source>
</reference>
<accession>C4JAI8</accession>
<feature type="compositionally biased region" description="Basic residues" evidence="1">
    <location>
        <begin position="183"/>
        <end position="194"/>
    </location>
</feature>
<organism evidence="2">
    <name type="scientific">Zea mays</name>
    <name type="common">Maize</name>
    <dbReference type="NCBI Taxonomy" id="4577"/>
    <lineage>
        <taxon>Eukaryota</taxon>
        <taxon>Viridiplantae</taxon>
        <taxon>Streptophyta</taxon>
        <taxon>Embryophyta</taxon>
        <taxon>Tracheophyta</taxon>
        <taxon>Spermatophyta</taxon>
        <taxon>Magnoliopsida</taxon>
        <taxon>Liliopsida</taxon>
        <taxon>Poales</taxon>
        <taxon>Poaceae</taxon>
        <taxon>PACMAD clade</taxon>
        <taxon>Panicoideae</taxon>
        <taxon>Andropogonodae</taxon>
        <taxon>Andropogoneae</taxon>
        <taxon>Tripsacinae</taxon>
        <taxon>Zea</taxon>
    </lineage>
</organism>
<evidence type="ECO:0000256" key="1">
    <source>
        <dbReference type="SAM" id="MobiDB-lite"/>
    </source>
</evidence>
<proteinExistence type="evidence at transcript level"/>
<dbReference type="EMBL" id="BT087835">
    <property type="protein sequence ID" value="ACR38188.1"/>
    <property type="molecule type" value="mRNA"/>
</dbReference>
<reference evidence="2" key="1">
    <citation type="journal article" date="2009" name="PLoS Genet.">
        <title>Sequencing, mapping, and analysis of 27,455 maize full-length cDNAs.</title>
        <authorList>
            <person name="Soderlund C."/>
            <person name="Descour A."/>
            <person name="Kudrna D."/>
            <person name="Bomhoff M."/>
            <person name="Boyd L."/>
            <person name="Currie J."/>
            <person name="Angelova A."/>
            <person name="Collura K."/>
            <person name="Wissotski M."/>
            <person name="Ashley E."/>
            <person name="Morrow D."/>
            <person name="Fernandes J."/>
            <person name="Walbot V."/>
            <person name="Yu Y."/>
        </authorList>
    </citation>
    <scope>NUCLEOTIDE SEQUENCE</scope>
    <source>
        <strain evidence="2">B73</strain>
    </source>
</reference>
<feature type="compositionally biased region" description="Acidic residues" evidence="1">
    <location>
        <begin position="125"/>
        <end position="143"/>
    </location>
</feature>